<evidence type="ECO:0000313" key="3">
    <source>
        <dbReference type="Proteomes" id="UP001063166"/>
    </source>
</evidence>
<proteinExistence type="inferred from homology"/>
<dbReference type="EMBL" id="BRPK01000004">
    <property type="protein sequence ID" value="GLB37827.1"/>
    <property type="molecule type" value="Genomic_DNA"/>
</dbReference>
<evidence type="ECO:0000256" key="1">
    <source>
        <dbReference type="ARBA" id="ARBA00007865"/>
    </source>
</evidence>
<comment type="caution">
    <text evidence="2">The sequence shown here is derived from an EMBL/GenBank/DDBJ whole genome shotgun (WGS) entry which is preliminary data.</text>
</comment>
<dbReference type="PANTHER" id="PTHR31118:SF32">
    <property type="entry name" value="KYNURENINE FORMAMIDASE"/>
    <property type="match status" value="1"/>
</dbReference>
<keyword evidence="3" id="KW-1185">Reference proteome</keyword>
<reference evidence="2" key="1">
    <citation type="submission" date="2022-07" db="EMBL/GenBank/DDBJ databases">
        <title>The genome of Lyophyllum shimeji provides insight into the initial evolution of ectomycorrhizal fungal genome.</title>
        <authorList>
            <person name="Kobayashi Y."/>
            <person name="Shibata T."/>
            <person name="Hirakawa H."/>
            <person name="Shigenobu S."/>
            <person name="Nishiyama T."/>
            <person name="Yamada A."/>
            <person name="Hasebe M."/>
            <person name="Kawaguchi M."/>
        </authorList>
    </citation>
    <scope>NUCLEOTIDE SEQUENCE</scope>
    <source>
        <strain evidence="2">AT787</strain>
    </source>
</reference>
<sequence>MDPSTIVDLSHKLNSNATIYPGDPTFTCRPCAIVAKDGYSVHALSLGSHTGTHIDAPSHFFADGRTIDQIPLSSLFAPLVVVDLTRRNLRDRQKITWAELEASAELMQPGVILVLHTGWSAYWGTPRYYGHPFLAREAAEKILERGVRILGVDTLSPDETPYQGVGGAEGFGAHEVILGAGGVIAENLTNLAALDGQNRIGLVPLNVEGSDGSPVRAFAWKVQ</sequence>
<gene>
    <name evidence="2" type="ORF">LshimejAT787_0408780</name>
</gene>
<dbReference type="SUPFAM" id="SSF102198">
    <property type="entry name" value="Putative cyclase"/>
    <property type="match status" value="1"/>
</dbReference>
<dbReference type="AlphaFoldDB" id="A0A9P3ULZ2"/>
<evidence type="ECO:0000313" key="2">
    <source>
        <dbReference type="EMBL" id="GLB37827.1"/>
    </source>
</evidence>
<dbReference type="OrthoDB" id="7108654at2759"/>
<accession>A0A9P3ULZ2</accession>
<dbReference type="Proteomes" id="UP001063166">
    <property type="component" value="Unassembled WGS sequence"/>
</dbReference>
<dbReference type="PANTHER" id="PTHR31118">
    <property type="entry name" value="CYCLASE-LIKE PROTEIN 2"/>
    <property type="match status" value="1"/>
</dbReference>
<dbReference type="GO" id="GO:0019441">
    <property type="term" value="P:L-tryptophan catabolic process to kynurenine"/>
    <property type="evidence" value="ECO:0007669"/>
    <property type="project" value="InterPro"/>
</dbReference>
<comment type="similarity">
    <text evidence="1">Belongs to the Cyclase 1 superfamily.</text>
</comment>
<dbReference type="InterPro" id="IPR007325">
    <property type="entry name" value="KFase/CYL"/>
</dbReference>
<organism evidence="2 3">
    <name type="scientific">Lyophyllum shimeji</name>
    <name type="common">Hon-shimeji</name>
    <name type="synonym">Tricholoma shimeji</name>
    <dbReference type="NCBI Taxonomy" id="47721"/>
    <lineage>
        <taxon>Eukaryota</taxon>
        <taxon>Fungi</taxon>
        <taxon>Dikarya</taxon>
        <taxon>Basidiomycota</taxon>
        <taxon>Agaricomycotina</taxon>
        <taxon>Agaricomycetes</taxon>
        <taxon>Agaricomycetidae</taxon>
        <taxon>Agaricales</taxon>
        <taxon>Tricholomatineae</taxon>
        <taxon>Lyophyllaceae</taxon>
        <taxon>Lyophyllum</taxon>
    </lineage>
</organism>
<dbReference type="GO" id="GO:0004061">
    <property type="term" value="F:arylformamidase activity"/>
    <property type="evidence" value="ECO:0007669"/>
    <property type="project" value="InterPro"/>
</dbReference>
<dbReference type="Gene3D" id="3.50.30.50">
    <property type="entry name" value="Putative cyclase"/>
    <property type="match status" value="1"/>
</dbReference>
<dbReference type="Pfam" id="PF04199">
    <property type="entry name" value="Cyclase"/>
    <property type="match status" value="1"/>
</dbReference>
<name>A0A9P3ULZ2_LYOSH</name>
<dbReference type="InterPro" id="IPR037175">
    <property type="entry name" value="KFase_sf"/>
</dbReference>
<protein>
    <submittedName>
        <fullName evidence="2">Cyclase</fullName>
    </submittedName>
</protein>